<name>A0ACB9JV84_9ASTR</name>
<evidence type="ECO:0000313" key="1">
    <source>
        <dbReference type="EMBL" id="KAI3823949.1"/>
    </source>
</evidence>
<evidence type="ECO:0000313" key="2">
    <source>
        <dbReference type="Proteomes" id="UP001056120"/>
    </source>
</evidence>
<dbReference type="EMBL" id="CM042019">
    <property type="protein sequence ID" value="KAI3823949.1"/>
    <property type="molecule type" value="Genomic_DNA"/>
</dbReference>
<reference evidence="2" key="1">
    <citation type="journal article" date="2022" name="Mol. Ecol. Resour.">
        <title>The genomes of chicory, endive, great burdock and yacon provide insights into Asteraceae palaeo-polyploidization history and plant inulin production.</title>
        <authorList>
            <person name="Fan W."/>
            <person name="Wang S."/>
            <person name="Wang H."/>
            <person name="Wang A."/>
            <person name="Jiang F."/>
            <person name="Liu H."/>
            <person name="Zhao H."/>
            <person name="Xu D."/>
            <person name="Zhang Y."/>
        </authorList>
    </citation>
    <scope>NUCLEOTIDE SEQUENCE [LARGE SCALE GENOMIC DNA]</scope>
    <source>
        <strain evidence="2">cv. Yunnan</strain>
    </source>
</reference>
<accession>A0ACB9JV84</accession>
<protein>
    <submittedName>
        <fullName evidence="1">Uncharacterized protein</fullName>
    </submittedName>
</protein>
<sequence>MADPAIATTTGFAVAITVLLLTLSTTIHARESQFFAKVSNNNPQETQPLNTNQQNVDYGHESGQLPPSATTKDGSLPSYLPENYNPVAYTTPIHSSTQDISEEFNEPQTYNGESTMYNSEKQGMSDTRFLENGKYYYGGDNGYNSPKQGFEDARFMETEDGGNMYNSEKQGEEMYNSQKQVVGETKYGTTNNANMYNTGKQGMSDTRFLENGKYHYDLNMENVDANTNTNSREFNSKNGYNTQGYYGNNENSYDRYNSNGNTQGYYGNNENSYDRYNSNGGYQNQEEFQGDQFNP</sequence>
<dbReference type="Proteomes" id="UP001056120">
    <property type="component" value="Linkage Group LG02"/>
</dbReference>
<gene>
    <name evidence="1" type="ORF">L1987_05395</name>
</gene>
<comment type="caution">
    <text evidence="1">The sequence shown here is derived from an EMBL/GenBank/DDBJ whole genome shotgun (WGS) entry which is preliminary data.</text>
</comment>
<reference evidence="1 2" key="2">
    <citation type="journal article" date="2022" name="Mol. Ecol. Resour.">
        <title>The genomes of chicory, endive, great burdock and yacon provide insights into Asteraceae paleo-polyploidization history and plant inulin production.</title>
        <authorList>
            <person name="Fan W."/>
            <person name="Wang S."/>
            <person name="Wang H."/>
            <person name="Wang A."/>
            <person name="Jiang F."/>
            <person name="Liu H."/>
            <person name="Zhao H."/>
            <person name="Xu D."/>
            <person name="Zhang Y."/>
        </authorList>
    </citation>
    <scope>NUCLEOTIDE SEQUENCE [LARGE SCALE GENOMIC DNA]</scope>
    <source>
        <strain evidence="2">cv. Yunnan</strain>
        <tissue evidence="1">Leaves</tissue>
    </source>
</reference>
<organism evidence="1 2">
    <name type="scientific">Smallanthus sonchifolius</name>
    <dbReference type="NCBI Taxonomy" id="185202"/>
    <lineage>
        <taxon>Eukaryota</taxon>
        <taxon>Viridiplantae</taxon>
        <taxon>Streptophyta</taxon>
        <taxon>Embryophyta</taxon>
        <taxon>Tracheophyta</taxon>
        <taxon>Spermatophyta</taxon>
        <taxon>Magnoliopsida</taxon>
        <taxon>eudicotyledons</taxon>
        <taxon>Gunneridae</taxon>
        <taxon>Pentapetalae</taxon>
        <taxon>asterids</taxon>
        <taxon>campanulids</taxon>
        <taxon>Asterales</taxon>
        <taxon>Asteraceae</taxon>
        <taxon>Asteroideae</taxon>
        <taxon>Heliantheae alliance</taxon>
        <taxon>Millerieae</taxon>
        <taxon>Smallanthus</taxon>
    </lineage>
</organism>
<keyword evidence="2" id="KW-1185">Reference proteome</keyword>
<proteinExistence type="predicted"/>